<dbReference type="InterPro" id="IPR057810">
    <property type="entry name" value="RBD_ZCCHC3_1st"/>
</dbReference>
<organism evidence="2 3">
    <name type="scientific">Sparus aurata</name>
    <name type="common">Gilthead sea bream</name>
    <dbReference type="NCBI Taxonomy" id="8175"/>
    <lineage>
        <taxon>Eukaryota</taxon>
        <taxon>Metazoa</taxon>
        <taxon>Chordata</taxon>
        <taxon>Craniata</taxon>
        <taxon>Vertebrata</taxon>
        <taxon>Euteleostomi</taxon>
        <taxon>Actinopterygii</taxon>
        <taxon>Neopterygii</taxon>
        <taxon>Teleostei</taxon>
        <taxon>Neoteleostei</taxon>
        <taxon>Acanthomorphata</taxon>
        <taxon>Eupercaria</taxon>
        <taxon>Spariformes</taxon>
        <taxon>Sparidae</taxon>
        <taxon>Sparus</taxon>
    </lineage>
</organism>
<feature type="domain" description="CCHC-type" evidence="1">
    <location>
        <begin position="304"/>
        <end position="320"/>
    </location>
</feature>
<dbReference type="Proteomes" id="UP000472265">
    <property type="component" value="Chromosome 24"/>
</dbReference>
<keyword evidence="3" id="KW-1185">Reference proteome</keyword>
<dbReference type="InterPro" id="IPR057811">
    <property type="entry name" value="RBD_ZCCHC3_2nd"/>
</dbReference>
<dbReference type="AlphaFoldDB" id="A0A671YFT8"/>
<name>A0A671YFT8_SPAAU</name>
<dbReference type="GeneTree" id="ENSGT00530000063983"/>
<dbReference type="OMA" id="LMEKDTQ"/>
<dbReference type="InterPro" id="IPR042509">
    <property type="entry name" value="ZCCHC3"/>
</dbReference>
<dbReference type="SMART" id="SM00343">
    <property type="entry name" value="ZnF_C2HC"/>
    <property type="match status" value="2"/>
</dbReference>
<evidence type="ECO:0000313" key="2">
    <source>
        <dbReference type="Ensembl" id="ENSSAUP00010061364.1"/>
    </source>
</evidence>
<dbReference type="Pfam" id="PF23058">
    <property type="entry name" value="RBD_ZCCHC3_2nd"/>
    <property type="match status" value="1"/>
</dbReference>
<dbReference type="GO" id="GO:0002218">
    <property type="term" value="P:activation of innate immune response"/>
    <property type="evidence" value="ECO:0007669"/>
    <property type="project" value="InterPro"/>
</dbReference>
<dbReference type="GO" id="GO:0008270">
    <property type="term" value="F:zinc ion binding"/>
    <property type="evidence" value="ECO:0007669"/>
    <property type="project" value="InterPro"/>
</dbReference>
<dbReference type="InParanoid" id="A0A671YFT8"/>
<proteinExistence type="predicted"/>
<accession>A0A671YFT8</accession>
<evidence type="ECO:0000259" key="1">
    <source>
        <dbReference type="SMART" id="SM00343"/>
    </source>
</evidence>
<dbReference type="GO" id="GO:0003723">
    <property type="term" value="F:RNA binding"/>
    <property type="evidence" value="ECO:0007669"/>
    <property type="project" value="InterPro"/>
</dbReference>
<dbReference type="PANTHER" id="PTHR22639">
    <property type="entry name" value="GAG-RELATED PROTEIN"/>
    <property type="match status" value="1"/>
</dbReference>
<protein>
    <recommendedName>
        <fullName evidence="1">CCHC-type domain-containing protein</fullName>
    </recommendedName>
</protein>
<reference evidence="2" key="2">
    <citation type="submission" date="2025-08" db="UniProtKB">
        <authorList>
            <consortium name="Ensembl"/>
        </authorList>
    </citation>
    <scope>IDENTIFICATION</scope>
</reference>
<sequence>MTLALQCRKPGNLIKLSLNHSLLSNTVRKLNVLTRKGLDSRQHCWHRSANGPEGQKPKCGEHLHRHRRWFTLPPFSGIISGWLHWPLLFILEAFIDLVYEMASVASRRNAVRFELQEDLEMDQLQFNRNIVQKELGLTPAQLDYVFALPGRKTFEVIFSSFAFFGQCLERFHQKKDNNPRLDKVLLTRLSEREPKTVTVMMFSEKVTTEDICTWLSFHCSVLRSMELGDEDGIRTGARRFYVYLRREEVSGRPHYLPFTIQLRPIRGHIVYAGQPKTCKKCGSSSHLAANCNAVICRNCKSPMRCNLCSSTTHTFRGCPQSYAN</sequence>
<reference evidence="2" key="3">
    <citation type="submission" date="2025-09" db="UniProtKB">
        <authorList>
            <consortium name="Ensembl"/>
        </authorList>
    </citation>
    <scope>IDENTIFICATION</scope>
</reference>
<feature type="domain" description="CCHC-type" evidence="1">
    <location>
        <begin position="277"/>
        <end position="293"/>
    </location>
</feature>
<dbReference type="Ensembl" id="ENSSAUT00010064336.1">
    <property type="protein sequence ID" value="ENSSAUP00010061364.1"/>
    <property type="gene ID" value="ENSSAUG00010024795.1"/>
</dbReference>
<evidence type="ECO:0000313" key="3">
    <source>
        <dbReference type="Proteomes" id="UP000472265"/>
    </source>
</evidence>
<reference evidence="2" key="1">
    <citation type="submission" date="2021-04" db="EMBL/GenBank/DDBJ databases">
        <authorList>
            <consortium name="Wellcome Sanger Institute Data Sharing"/>
        </authorList>
    </citation>
    <scope>NUCLEOTIDE SEQUENCE [LARGE SCALE GENOMIC DNA]</scope>
</reference>
<dbReference type="Pfam" id="PF23057">
    <property type="entry name" value="RBD_ZCCHC3_1st"/>
    <property type="match status" value="1"/>
</dbReference>
<dbReference type="GO" id="GO:0003690">
    <property type="term" value="F:double-stranded DNA binding"/>
    <property type="evidence" value="ECO:0007669"/>
    <property type="project" value="InterPro"/>
</dbReference>
<dbReference type="PANTHER" id="PTHR22639:SF3">
    <property type="entry name" value="ZINC FINGER CCHC DOMAIN-CONTAINING PROTEIN 3"/>
    <property type="match status" value="1"/>
</dbReference>
<dbReference type="InterPro" id="IPR001878">
    <property type="entry name" value="Znf_CCHC"/>
</dbReference>